<gene>
    <name evidence="1" type="ORF">O6H91_14G038300</name>
</gene>
<organism evidence="1 2">
    <name type="scientific">Diphasiastrum complanatum</name>
    <name type="common">Issler's clubmoss</name>
    <name type="synonym">Lycopodium complanatum</name>
    <dbReference type="NCBI Taxonomy" id="34168"/>
    <lineage>
        <taxon>Eukaryota</taxon>
        <taxon>Viridiplantae</taxon>
        <taxon>Streptophyta</taxon>
        <taxon>Embryophyta</taxon>
        <taxon>Tracheophyta</taxon>
        <taxon>Lycopodiopsida</taxon>
        <taxon>Lycopodiales</taxon>
        <taxon>Lycopodiaceae</taxon>
        <taxon>Lycopodioideae</taxon>
        <taxon>Diphasiastrum</taxon>
    </lineage>
</organism>
<sequence>MSAALGIPILECVYFLGCARWVCLHCLYTGANDSKTWSLAHIEDFEPVPLMCQLVLAVYEEDLANPEWAPPGGYHILGNNVVKKVDYEDTCGIVPPYIIYADHEHKDIVLAIRGLHLARESDYSTLLNNKLGKQMFDGGYVHHGLLKAAAWLLNKEAETLRNLVTKYPTYSLTLTGHSLGAGVASLAVVVLTKFRFLVANIPRTRIRCYAIAPARCMSLNLAVEYSDIINSIVLQDDFLPRIATPLEDVFSHIFCLPCLLCFRCLRDICVHERNPFKDPRRLYAPGRLYHIVERKLCRCGRYPPEVRTHIPIEGRFEHVILSCNATTDHSIISIERESARAIELMLERGGVLDAPASQRMERQRILAKEHEEEYKAAFKRARSLNVASVSLQADEHEGYLDSQIEEPLLSDQQKSIPSYLQTAENAAGLEINNQAISREWNDLLKQLFPKDKFQSHIPLSLY</sequence>
<dbReference type="Proteomes" id="UP001162992">
    <property type="component" value="Chromosome 14"/>
</dbReference>
<name>A0ACC2BP28_DIPCM</name>
<evidence type="ECO:0000313" key="1">
    <source>
        <dbReference type="EMBL" id="KAJ7531264.1"/>
    </source>
</evidence>
<proteinExistence type="predicted"/>
<dbReference type="EMBL" id="CM055105">
    <property type="protein sequence ID" value="KAJ7531264.1"/>
    <property type="molecule type" value="Genomic_DNA"/>
</dbReference>
<comment type="caution">
    <text evidence="1">The sequence shown here is derived from an EMBL/GenBank/DDBJ whole genome shotgun (WGS) entry which is preliminary data.</text>
</comment>
<reference evidence="2" key="1">
    <citation type="journal article" date="2024" name="Proc. Natl. Acad. Sci. U.S.A.">
        <title>Extraordinary preservation of gene collinearity over three hundred million years revealed in homosporous lycophytes.</title>
        <authorList>
            <person name="Li C."/>
            <person name="Wickell D."/>
            <person name="Kuo L.Y."/>
            <person name="Chen X."/>
            <person name="Nie B."/>
            <person name="Liao X."/>
            <person name="Peng D."/>
            <person name="Ji J."/>
            <person name="Jenkins J."/>
            <person name="Williams M."/>
            <person name="Shu S."/>
            <person name="Plott C."/>
            <person name="Barry K."/>
            <person name="Rajasekar S."/>
            <person name="Grimwood J."/>
            <person name="Han X."/>
            <person name="Sun S."/>
            <person name="Hou Z."/>
            <person name="He W."/>
            <person name="Dai G."/>
            <person name="Sun C."/>
            <person name="Schmutz J."/>
            <person name="Leebens-Mack J.H."/>
            <person name="Li F.W."/>
            <person name="Wang L."/>
        </authorList>
    </citation>
    <scope>NUCLEOTIDE SEQUENCE [LARGE SCALE GENOMIC DNA]</scope>
    <source>
        <strain evidence="2">cv. PW_Plant_1</strain>
    </source>
</reference>
<accession>A0ACC2BP28</accession>
<protein>
    <submittedName>
        <fullName evidence="1">Uncharacterized protein</fullName>
    </submittedName>
</protein>
<evidence type="ECO:0000313" key="2">
    <source>
        <dbReference type="Proteomes" id="UP001162992"/>
    </source>
</evidence>
<keyword evidence="2" id="KW-1185">Reference proteome</keyword>